<sequence length="134" mass="14309">MSHQTTPITRVVIAHTLISALHGLAHLLIPVPISVLQALFIAGVISALPIVAVVLVWRQQVKWASTVLLVSMAGSLLFGLYNHFVVISPDHFSQMPPTSLGVLFQVTAILLAVSEGIGIGVSVWALNPRQPLIP</sequence>
<gene>
    <name evidence="2" type="ordered locus">AM1_0118</name>
</gene>
<feature type="transmembrane region" description="Helical" evidence="1">
    <location>
        <begin position="12"/>
        <end position="29"/>
    </location>
</feature>
<dbReference type="STRING" id="329726.AM1_0118"/>
<dbReference type="OrthoDB" id="574457at2"/>
<evidence type="ECO:0000313" key="2">
    <source>
        <dbReference type="EMBL" id="ABW25205.1"/>
    </source>
</evidence>
<dbReference type="AlphaFoldDB" id="B0C6B1"/>
<dbReference type="KEGG" id="amr:AM1_0118"/>
<reference evidence="2 3" key="1">
    <citation type="journal article" date="2008" name="Proc. Natl. Acad. Sci. U.S.A.">
        <title>Niche adaptation and genome expansion in the chlorophyll d-producing cyanobacterium Acaryochloris marina.</title>
        <authorList>
            <person name="Swingley W.D."/>
            <person name="Chen M."/>
            <person name="Cheung P.C."/>
            <person name="Conrad A.L."/>
            <person name="Dejesa L.C."/>
            <person name="Hao J."/>
            <person name="Honchak B.M."/>
            <person name="Karbach L.E."/>
            <person name="Kurdoglu A."/>
            <person name="Lahiri S."/>
            <person name="Mastrian S.D."/>
            <person name="Miyashita H."/>
            <person name="Page L."/>
            <person name="Ramakrishna P."/>
            <person name="Satoh S."/>
            <person name="Sattley W.M."/>
            <person name="Shimada Y."/>
            <person name="Taylor H.L."/>
            <person name="Tomo T."/>
            <person name="Tsuchiya T."/>
            <person name="Wang Z.T."/>
            <person name="Raymond J."/>
            <person name="Mimuro M."/>
            <person name="Blankenship R.E."/>
            <person name="Touchman J.W."/>
        </authorList>
    </citation>
    <scope>NUCLEOTIDE SEQUENCE [LARGE SCALE GENOMIC DNA]</scope>
    <source>
        <strain evidence="3">MBIC 11017</strain>
    </source>
</reference>
<evidence type="ECO:0000256" key="1">
    <source>
        <dbReference type="SAM" id="Phobius"/>
    </source>
</evidence>
<protein>
    <submittedName>
        <fullName evidence="2">Uncharacterized protein</fullName>
    </submittedName>
</protein>
<dbReference type="Proteomes" id="UP000000268">
    <property type="component" value="Chromosome"/>
</dbReference>
<keyword evidence="1" id="KW-1133">Transmembrane helix</keyword>
<keyword evidence="1" id="KW-0472">Membrane</keyword>
<dbReference type="EMBL" id="CP000828">
    <property type="protein sequence ID" value="ABW25205.1"/>
    <property type="molecule type" value="Genomic_DNA"/>
</dbReference>
<accession>B0C6B1</accession>
<dbReference type="eggNOG" id="ENOG5032RI7">
    <property type="taxonomic scope" value="Bacteria"/>
</dbReference>
<dbReference type="RefSeq" id="WP_012160824.1">
    <property type="nucleotide sequence ID" value="NC_009925.1"/>
</dbReference>
<dbReference type="HOGENOM" id="CLU_1883609_0_0_3"/>
<evidence type="ECO:0000313" key="3">
    <source>
        <dbReference type="Proteomes" id="UP000000268"/>
    </source>
</evidence>
<keyword evidence="1" id="KW-0812">Transmembrane</keyword>
<keyword evidence="3" id="KW-1185">Reference proteome</keyword>
<feature type="transmembrane region" description="Helical" evidence="1">
    <location>
        <begin position="102"/>
        <end position="126"/>
    </location>
</feature>
<feature type="transmembrane region" description="Helical" evidence="1">
    <location>
        <begin position="63"/>
        <end position="82"/>
    </location>
</feature>
<name>B0C6B1_ACAM1</name>
<organism evidence="2 3">
    <name type="scientific">Acaryochloris marina (strain MBIC 11017)</name>
    <dbReference type="NCBI Taxonomy" id="329726"/>
    <lineage>
        <taxon>Bacteria</taxon>
        <taxon>Bacillati</taxon>
        <taxon>Cyanobacteriota</taxon>
        <taxon>Cyanophyceae</taxon>
        <taxon>Acaryochloridales</taxon>
        <taxon>Acaryochloridaceae</taxon>
        <taxon>Acaryochloris</taxon>
    </lineage>
</organism>
<proteinExistence type="predicted"/>
<feature type="transmembrane region" description="Helical" evidence="1">
    <location>
        <begin position="35"/>
        <end position="56"/>
    </location>
</feature>